<dbReference type="InterPro" id="IPR036892">
    <property type="entry name" value="L27_dom_sf"/>
</dbReference>
<evidence type="ECO:0000313" key="1">
    <source>
        <dbReference type="EMBL" id="KAL3072340.1"/>
    </source>
</evidence>
<organism evidence="1 2">
    <name type="scientific">Heterodera trifolii</name>
    <dbReference type="NCBI Taxonomy" id="157864"/>
    <lineage>
        <taxon>Eukaryota</taxon>
        <taxon>Metazoa</taxon>
        <taxon>Ecdysozoa</taxon>
        <taxon>Nematoda</taxon>
        <taxon>Chromadorea</taxon>
        <taxon>Rhabditida</taxon>
        <taxon>Tylenchina</taxon>
        <taxon>Tylenchomorpha</taxon>
        <taxon>Tylenchoidea</taxon>
        <taxon>Heteroderidae</taxon>
        <taxon>Heteroderinae</taxon>
        <taxon>Heterodera</taxon>
    </lineage>
</organism>
<sequence>MGCPLPMAKQNRTEIAGVERVLTSLDQISVLTDCVAGVQHQQQLLDQALNDRELHQLLLVSHQLTTKPKNN</sequence>
<keyword evidence="2" id="KW-1185">Reference proteome</keyword>
<reference evidence="1 2" key="1">
    <citation type="submission" date="2024-10" db="EMBL/GenBank/DDBJ databases">
        <authorList>
            <person name="Kim D."/>
        </authorList>
    </citation>
    <scope>NUCLEOTIDE SEQUENCE [LARGE SCALE GENOMIC DNA]</scope>
    <source>
        <strain evidence="1">BH-2024</strain>
    </source>
</reference>
<dbReference type="EMBL" id="JBICBT010001330">
    <property type="protein sequence ID" value="KAL3072340.1"/>
    <property type="molecule type" value="Genomic_DNA"/>
</dbReference>
<name>A0ABD2I4B1_9BILA</name>
<proteinExistence type="predicted"/>
<gene>
    <name evidence="1" type="ORF">niasHT_034540</name>
</gene>
<dbReference type="SUPFAM" id="SSF101288">
    <property type="entry name" value="L27 domain"/>
    <property type="match status" value="1"/>
</dbReference>
<accession>A0ABD2I4B1</accession>
<comment type="caution">
    <text evidence="1">The sequence shown here is derived from an EMBL/GenBank/DDBJ whole genome shotgun (WGS) entry which is preliminary data.</text>
</comment>
<evidence type="ECO:0000313" key="2">
    <source>
        <dbReference type="Proteomes" id="UP001620626"/>
    </source>
</evidence>
<dbReference type="AlphaFoldDB" id="A0ABD2I4B1"/>
<dbReference type="Proteomes" id="UP001620626">
    <property type="component" value="Unassembled WGS sequence"/>
</dbReference>
<dbReference type="Gene3D" id="1.10.287.650">
    <property type="entry name" value="L27 domain"/>
    <property type="match status" value="1"/>
</dbReference>
<protein>
    <submittedName>
        <fullName evidence="1">Uncharacterized protein</fullName>
    </submittedName>
</protein>